<dbReference type="Pfam" id="PF12655">
    <property type="entry name" value="CDIF630_02480-like"/>
    <property type="match status" value="1"/>
</dbReference>
<comment type="caution">
    <text evidence="1">The sequence shown here is derived from an EMBL/GenBank/DDBJ whole genome shotgun (WGS) entry which is preliminary data.</text>
</comment>
<proteinExistence type="predicted"/>
<evidence type="ECO:0000313" key="1">
    <source>
        <dbReference type="EMBL" id="MPM07672.1"/>
    </source>
</evidence>
<dbReference type="AlphaFoldDB" id="A0A644WV34"/>
<dbReference type="InterPro" id="IPR024209">
    <property type="entry name" value="CDIF630_02480-like"/>
</dbReference>
<organism evidence="1">
    <name type="scientific">bioreactor metagenome</name>
    <dbReference type="NCBI Taxonomy" id="1076179"/>
    <lineage>
        <taxon>unclassified sequences</taxon>
        <taxon>metagenomes</taxon>
        <taxon>ecological metagenomes</taxon>
    </lineage>
</organism>
<reference evidence="1" key="1">
    <citation type="submission" date="2019-08" db="EMBL/GenBank/DDBJ databases">
        <authorList>
            <person name="Kucharzyk K."/>
            <person name="Murdoch R.W."/>
            <person name="Higgins S."/>
            <person name="Loffler F."/>
        </authorList>
    </citation>
    <scope>NUCLEOTIDE SEQUENCE</scope>
</reference>
<gene>
    <name evidence="1" type="ORF">SDC9_53979</name>
</gene>
<sequence>MKDRKKKPVENHATAAWSDIETANEISGIACPSLTQTINAKKYVDENEK</sequence>
<evidence type="ECO:0008006" key="2">
    <source>
        <dbReference type="Google" id="ProtNLM"/>
    </source>
</evidence>
<dbReference type="EMBL" id="VSSQ01001363">
    <property type="protein sequence ID" value="MPM07672.1"/>
    <property type="molecule type" value="Genomic_DNA"/>
</dbReference>
<accession>A0A644WV34</accession>
<name>A0A644WV34_9ZZZZ</name>
<protein>
    <recommendedName>
        <fullName evidence="2">DUF3787 domain-containing protein</fullName>
    </recommendedName>
</protein>